<dbReference type="Proteomes" id="UP001204615">
    <property type="component" value="Unassembled WGS sequence"/>
</dbReference>
<evidence type="ECO:0000313" key="5">
    <source>
        <dbReference type="Proteomes" id="UP001204615"/>
    </source>
</evidence>
<dbReference type="Pfam" id="PF00072">
    <property type="entry name" value="Response_reg"/>
    <property type="match status" value="1"/>
</dbReference>
<dbReference type="SMART" id="SM00448">
    <property type="entry name" value="REC"/>
    <property type="match status" value="1"/>
</dbReference>
<accession>A0ABT1FAG9</accession>
<dbReference type="RefSeq" id="WP_253565040.1">
    <property type="nucleotide sequence ID" value="NZ_JAMZEK010000001.1"/>
</dbReference>
<protein>
    <submittedName>
        <fullName evidence="4">Response regulator</fullName>
    </submittedName>
</protein>
<feature type="modified residue" description="4-aspartylphosphate" evidence="2">
    <location>
        <position position="52"/>
    </location>
</feature>
<gene>
    <name evidence="4" type="ORF">NC595_04390</name>
</gene>
<dbReference type="Gene3D" id="3.40.50.2300">
    <property type="match status" value="1"/>
</dbReference>
<sequence>MNTVLYVEDDENNVFMLTHRLRRHGVRVQHVEDGERALVAAAWDPPAAVLLDINLPGMDGLAVLHRLRSDAATRTLPVIVVSASVREQDRARALGAGADAFVPKPIDFPHLLKVLSRWVTVGTPPGGQA</sequence>
<dbReference type="PANTHER" id="PTHR44591">
    <property type="entry name" value="STRESS RESPONSE REGULATOR PROTEIN 1"/>
    <property type="match status" value="1"/>
</dbReference>
<dbReference type="InterPro" id="IPR011006">
    <property type="entry name" value="CheY-like_superfamily"/>
</dbReference>
<reference evidence="4 5" key="1">
    <citation type="submission" date="2022-06" db="EMBL/GenBank/DDBJ databases">
        <title>Dyella sp. Sa strain:Sa Genome sequencing.</title>
        <authorList>
            <person name="Park S."/>
        </authorList>
    </citation>
    <scope>NUCLEOTIDE SEQUENCE [LARGE SCALE GENOMIC DNA]</scope>
    <source>
        <strain evidence="4 5">Sa</strain>
    </source>
</reference>
<keyword evidence="1 2" id="KW-0597">Phosphoprotein</keyword>
<dbReference type="PANTHER" id="PTHR44591:SF23">
    <property type="entry name" value="CHEY SUBFAMILY"/>
    <property type="match status" value="1"/>
</dbReference>
<dbReference type="EMBL" id="JAMZEK010000001">
    <property type="protein sequence ID" value="MCP1373292.1"/>
    <property type="molecule type" value="Genomic_DNA"/>
</dbReference>
<evidence type="ECO:0000259" key="3">
    <source>
        <dbReference type="PROSITE" id="PS50110"/>
    </source>
</evidence>
<evidence type="ECO:0000313" key="4">
    <source>
        <dbReference type="EMBL" id="MCP1373292.1"/>
    </source>
</evidence>
<proteinExistence type="predicted"/>
<evidence type="ECO:0000256" key="1">
    <source>
        <dbReference type="ARBA" id="ARBA00022553"/>
    </source>
</evidence>
<dbReference type="SUPFAM" id="SSF52172">
    <property type="entry name" value="CheY-like"/>
    <property type="match status" value="1"/>
</dbReference>
<name>A0ABT1FAG9_9GAMM</name>
<evidence type="ECO:0000256" key="2">
    <source>
        <dbReference type="PROSITE-ProRule" id="PRU00169"/>
    </source>
</evidence>
<dbReference type="InterPro" id="IPR001789">
    <property type="entry name" value="Sig_transdc_resp-reg_receiver"/>
</dbReference>
<organism evidence="4 5">
    <name type="scientific">Dyella lutea</name>
    <dbReference type="NCBI Taxonomy" id="2950441"/>
    <lineage>
        <taxon>Bacteria</taxon>
        <taxon>Pseudomonadati</taxon>
        <taxon>Pseudomonadota</taxon>
        <taxon>Gammaproteobacteria</taxon>
        <taxon>Lysobacterales</taxon>
        <taxon>Rhodanobacteraceae</taxon>
        <taxon>Dyella</taxon>
    </lineage>
</organism>
<comment type="caution">
    <text evidence="4">The sequence shown here is derived from an EMBL/GenBank/DDBJ whole genome shotgun (WGS) entry which is preliminary data.</text>
</comment>
<dbReference type="InterPro" id="IPR050595">
    <property type="entry name" value="Bact_response_regulator"/>
</dbReference>
<keyword evidence="5" id="KW-1185">Reference proteome</keyword>
<feature type="domain" description="Response regulatory" evidence="3">
    <location>
        <begin position="3"/>
        <end position="119"/>
    </location>
</feature>
<dbReference type="PROSITE" id="PS50110">
    <property type="entry name" value="RESPONSE_REGULATORY"/>
    <property type="match status" value="1"/>
</dbReference>